<evidence type="ECO:0000256" key="8">
    <source>
        <dbReference type="RuleBase" id="RU004453"/>
    </source>
</evidence>
<keyword evidence="5 7" id="KW-0326">Glycosidase</keyword>
<proteinExistence type="inferred from homology"/>
<keyword evidence="6" id="KW-0119">Carbohydrate metabolism</keyword>
<dbReference type="RefSeq" id="WP_007617879.1">
    <property type="nucleotide sequence ID" value="NZ_BAEO01000015.1"/>
</dbReference>
<dbReference type="Proteomes" id="UP000006327">
    <property type="component" value="Unassembled WGS sequence"/>
</dbReference>
<dbReference type="InterPro" id="IPR001579">
    <property type="entry name" value="Glyco_hydro_18_chit_AS"/>
</dbReference>
<dbReference type="GO" id="GO:0006032">
    <property type="term" value="P:chitin catabolic process"/>
    <property type="evidence" value="ECO:0007669"/>
    <property type="project" value="UniProtKB-KW"/>
</dbReference>
<dbReference type="SMART" id="SM00636">
    <property type="entry name" value="Glyco_18"/>
    <property type="match status" value="1"/>
</dbReference>
<dbReference type="InterPro" id="IPR011583">
    <property type="entry name" value="Chitinase_II/V-like_cat"/>
</dbReference>
<dbReference type="Gene3D" id="3.20.20.80">
    <property type="entry name" value="Glycosidases"/>
    <property type="match status" value="1"/>
</dbReference>
<name>K6Z473_9ALTE</name>
<dbReference type="eggNOG" id="COG3325">
    <property type="taxonomic scope" value="Bacteria"/>
</dbReference>
<comment type="caution">
    <text evidence="10">The sequence shown here is derived from an EMBL/GenBank/DDBJ whole genome shotgun (WGS) entry which is preliminary data.</text>
</comment>
<gene>
    <name evidence="10" type="primary">chiA</name>
    <name evidence="10" type="ORF">GARC_1255</name>
</gene>
<dbReference type="PANTHER" id="PTHR11177:SF317">
    <property type="entry name" value="CHITINASE 12-RELATED"/>
    <property type="match status" value="1"/>
</dbReference>
<evidence type="ECO:0000256" key="6">
    <source>
        <dbReference type="ARBA" id="ARBA00023326"/>
    </source>
</evidence>
<dbReference type="InterPro" id="IPR029070">
    <property type="entry name" value="Chitinase_insertion_sf"/>
</dbReference>
<evidence type="ECO:0000256" key="2">
    <source>
        <dbReference type="ARBA" id="ARBA00012729"/>
    </source>
</evidence>
<comment type="catalytic activity">
    <reaction evidence="1">
        <text>Random endo-hydrolysis of N-acetyl-beta-D-glucosaminide (1-&gt;4)-beta-linkages in chitin and chitodextrins.</text>
        <dbReference type="EC" id="3.2.1.14"/>
    </reaction>
</comment>
<dbReference type="AlphaFoldDB" id="K6Z473"/>
<dbReference type="InterPro" id="IPR017853">
    <property type="entry name" value="GH"/>
</dbReference>
<evidence type="ECO:0000256" key="1">
    <source>
        <dbReference type="ARBA" id="ARBA00000822"/>
    </source>
</evidence>
<feature type="domain" description="GH18" evidence="9">
    <location>
        <begin position="33"/>
        <end position="403"/>
    </location>
</feature>
<evidence type="ECO:0000256" key="3">
    <source>
        <dbReference type="ARBA" id="ARBA00022801"/>
    </source>
</evidence>
<comment type="similarity">
    <text evidence="8">Belongs to the glycosyl hydrolase 18 family.</text>
</comment>
<keyword evidence="4" id="KW-0146">Chitin degradation</keyword>
<dbReference type="InterPro" id="IPR001223">
    <property type="entry name" value="Glyco_hydro18_cat"/>
</dbReference>
<dbReference type="GO" id="GO:0008061">
    <property type="term" value="F:chitin binding"/>
    <property type="evidence" value="ECO:0007669"/>
    <property type="project" value="InterPro"/>
</dbReference>
<dbReference type="CDD" id="cd06548">
    <property type="entry name" value="GH18_chitinase"/>
    <property type="match status" value="1"/>
</dbReference>
<keyword evidence="11" id="KW-1185">Reference proteome</keyword>
<organism evidence="10 11">
    <name type="scientific">Paraglaciecola arctica BSs20135</name>
    <dbReference type="NCBI Taxonomy" id="493475"/>
    <lineage>
        <taxon>Bacteria</taxon>
        <taxon>Pseudomonadati</taxon>
        <taxon>Pseudomonadota</taxon>
        <taxon>Gammaproteobacteria</taxon>
        <taxon>Alteromonadales</taxon>
        <taxon>Alteromonadaceae</taxon>
        <taxon>Paraglaciecola</taxon>
    </lineage>
</organism>
<reference evidence="10 11" key="1">
    <citation type="journal article" date="2017" name="Antonie Van Leeuwenhoek">
        <title>Rhizobium rhizosphaerae sp. nov., a novel species isolated from rice rhizosphere.</title>
        <authorList>
            <person name="Zhao J.J."/>
            <person name="Zhang J."/>
            <person name="Zhang R.J."/>
            <person name="Zhang C.W."/>
            <person name="Yin H.Q."/>
            <person name="Zhang X.X."/>
        </authorList>
    </citation>
    <scope>NUCLEOTIDE SEQUENCE [LARGE SCALE GENOMIC DNA]</scope>
    <source>
        <strain evidence="10 11">BSs20135</strain>
    </source>
</reference>
<dbReference type="PROSITE" id="PS01095">
    <property type="entry name" value="GH18_1"/>
    <property type="match status" value="1"/>
</dbReference>
<evidence type="ECO:0000259" key="9">
    <source>
        <dbReference type="PROSITE" id="PS51910"/>
    </source>
</evidence>
<dbReference type="PROSITE" id="PS51910">
    <property type="entry name" value="GH18_2"/>
    <property type="match status" value="1"/>
</dbReference>
<evidence type="ECO:0000313" key="11">
    <source>
        <dbReference type="Proteomes" id="UP000006327"/>
    </source>
</evidence>
<dbReference type="SUPFAM" id="SSF51445">
    <property type="entry name" value="(Trans)glycosidases"/>
    <property type="match status" value="1"/>
</dbReference>
<dbReference type="Pfam" id="PF00704">
    <property type="entry name" value="Glyco_hydro_18"/>
    <property type="match status" value="1"/>
</dbReference>
<dbReference type="InterPro" id="IPR050314">
    <property type="entry name" value="Glycosyl_Hydrlase_18"/>
</dbReference>
<dbReference type="GO" id="GO:0008843">
    <property type="term" value="F:endochitinase activity"/>
    <property type="evidence" value="ECO:0007669"/>
    <property type="project" value="UniProtKB-EC"/>
</dbReference>
<evidence type="ECO:0000256" key="4">
    <source>
        <dbReference type="ARBA" id="ARBA00023024"/>
    </source>
</evidence>
<dbReference type="GO" id="GO:0000272">
    <property type="term" value="P:polysaccharide catabolic process"/>
    <property type="evidence" value="ECO:0007669"/>
    <property type="project" value="UniProtKB-KW"/>
</dbReference>
<keyword evidence="3 7" id="KW-0378">Hydrolase</keyword>
<dbReference type="EC" id="3.2.1.14" evidence="2"/>
<evidence type="ECO:0000256" key="7">
    <source>
        <dbReference type="RuleBase" id="RU000489"/>
    </source>
</evidence>
<dbReference type="PANTHER" id="PTHR11177">
    <property type="entry name" value="CHITINASE"/>
    <property type="match status" value="1"/>
</dbReference>
<dbReference type="OrthoDB" id="9775889at2"/>
<evidence type="ECO:0000313" key="10">
    <source>
        <dbReference type="EMBL" id="GAC18235.1"/>
    </source>
</evidence>
<keyword evidence="6" id="KW-0624">Polysaccharide degradation</keyword>
<dbReference type="STRING" id="493475.GARC_1255"/>
<protein>
    <recommendedName>
        <fullName evidence="2">chitinase</fullName>
        <ecNumber evidence="2">3.2.1.14</ecNumber>
    </recommendedName>
</protein>
<sequence>MTRQHTEDFFSVGLKYFFISLLFICLSASAPPPVVASYYVAAGNPIAVSNIPASKLSHVLYAFIALCGDNSGANKSTQKAIVVACEGKAPYSAVLYNKNEVMTELDAFRKLKQLHPHLTILPSFGGWTLSQPFHGLAKSESARKHFVQSAIELITQHDVFDGIDIDWEYPGGGGNSQKVLKGAQAQNEKQVFKLLMQELRAGLDKLEQNTGRDYQLTAAISGSKAKTQAIDWKKTIPFMDYVFAMTYDFAVGDGRAGHHTNLFSSDENSLSAKGMINNLINAGVPAPKLVLGIAFYGRGWHNSNWKNNAFEGNNHAVSTGSYVYKELIANPPPGYLYGYDAQAEASYLFNADTQGFISFDDPRSTRAKTDWSRNKGLAGVFSWQIMQDNGDLLEAMYQGMHSYDNHDVSTEVLKTK</sequence>
<dbReference type="SUPFAM" id="SSF54556">
    <property type="entry name" value="Chitinase insertion domain"/>
    <property type="match status" value="1"/>
</dbReference>
<evidence type="ECO:0000256" key="5">
    <source>
        <dbReference type="ARBA" id="ARBA00023295"/>
    </source>
</evidence>
<accession>K6Z473</accession>
<dbReference type="EMBL" id="BAEO01000015">
    <property type="protein sequence ID" value="GAC18235.1"/>
    <property type="molecule type" value="Genomic_DNA"/>
</dbReference>
<dbReference type="Gene3D" id="3.10.50.10">
    <property type="match status" value="1"/>
</dbReference>